<dbReference type="AlphaFoldDB" id="A0A1T4UIF4"/>
<protein>
    <submittedName>
        <fullName evidence="6">Response regulator containing CheY-like receiver, AAA-type ATPase, and DNA-binding domains</fullName>
    </submittedName>
</protein>
<evidence type="ECO:0000256" key="1">
    <source>
        <dbReference type="ARBA" id="ARBA00022500"/>
    </source>
</evidence>
<accession>A0A1T4UIF4</accession>
<dbReference type="RefSeq" id="WP_078752201.1">
    <property type="nucleotide sequence ID" value="NZ_FUXU01000017.1"/>
</dbReference>
<name>A0A1T4UIF4_9GAMM</name>
<evidence type="ECO:0000313" key="6">
    <source>
        <dbReference type="EMBL" id="SKA52380.1"/>
    </source>
</evidence>
<feature type="domain" description="Response regulatory" evidence="5">
    <location>
        <begin position="4"/>
        <end position="119"/>
    </location>
</feature>
<evidence type="ECO:0000256" key="2">
    <source>
        <dbReference type="ARBA" id="ARBA00022553"/>
    </source>
</evidence>
<keyword evidence="7" id="KW-1185">Reference proteome</keyword>
<dbReference type="InterPro" id="IPR001789">
    <property type="entry name" value="Sig_transdc_resp-reg_receiver"/>
</dbReference>
<dbReference type="SUPFAM" id="SSF103039">
    <property type="entry name" value="CheC-like"/>
    <property type="match status" value="1"/>
</dbReference>
<dbReference type="GO" id="GO:0003677">
    <property type="term" value="F:DNA binding"/>
    <property type="evidence" value="ECO:0007669"/>
    <property type="project" value="UniProtKB-KW"/>
</dbReference>
<keyword evidence="1" id="KW-0145">Chemotaxis</keyword>
<gene>
    <name evidence="6" type="ORF">SAMN02745132_01807</name>
</gene>
<feature type="region of interest" description="Disordered" evidence="4">
    <location>
        <begin position="121"/>
        <end position="151"/>
    </location>
</feature>
<sequence length="352" mass="38424">MTTRVLITDDSALARKQLARSLPSDIGAEVSFAENGKVAVEMLQAEQFDVMFLDLTMPVMDGYETLEALKKSRINVPVYVVSGDIQPKAQERVLRLGAKAFVKKPVSVEKLEEILEPYKSNEAAPTPAPSVQPSVSNQPSPVSPAPTNTLNDMKVGRREMYMEVVNVAMGRAADSLAKFFDVFVHMPLPQVNVLEVSELVMAIRHLANNDNMSGICQGFSGEGLAGEALMLISDSSMKDLLDIMDYPDDGSVDNELEVMVDVSNVLISAFLSGIGEQAGLVFAQSYPAIIGQHLAVDRLVENMHGTWKRTVTIEVTYSIDGTNIKCDLLLLLVDDSLPLLDAKLAYLMDDED</sequence>
<dbReference type="GO" id="GO:0000160">
    <property type="term" value="P:phosphorelay signal transduction system"/>
    <property type="evidence" value="ECO:0007669"/>
    <property type="project" value="InterPro"/>
</dbReference>
<dbReference type="PANTHER" id="PTHR44591">
    <property type="entry name" value="STRESS RESPONSE REGULATOR PROTEIN 1"/>
    <property type="match status" value="1"/>
</dbReference>
<evidence type="ECO:0000259" key="5">
    <source>
        <dbReference type="PROSITE" id="PS50110"/>
    </source>
</evidence>
<keyword evidence="2 3" id="KW-0597">Phosphoprotein</keyword>
<dbReference type="CDD" id="cd17910">
    <property type="entry name" value="CheC_ClassII"/>
    <property type="match status" value="1"/>
</dbReference>
<dbReference type="Proteomes" id="UP000190162">
    <property type="component" value="Unassembled WGS sequence"/>
</dbReference>
<dbReference type="EMBL" id="FUXU01000017">
    <property type="protein sequence ID" value="SKA52380.1"/>
    <property type="molecule type" value="Genomic_DNA"/>
</dbReference>
<dbReference type="Pfam" id="PF00072">
    <property type="entry name" value="Response_reg"/>
    <property type="match status" value="1"/>
</dbReference>
<dbReference type="InterPro" id="IPR050595">
    <property type="entry name" value="Bact_response_regulator"/>
</dbReference>
<keyword evidence="6" id="KW-0238">DNA-binding</keyword>
<dbReference type="InterPro" id="IPR028976">
    <property type="entry name" value="CheC-like_sf"/>
</dbReference>
<reference evidence="7" key="1">
    <citation type="submission" date="2017-02" db="EMBL/GenBank/DDBJ databases">
        <authorList>
            <person name="Varghese N."/>
            <person name="Submissions S."/>
        </authorList>
    </citation>
    <scope>NUCLEOTIDE SEQUENCE [LARGE SCALE GENOMIC DNA]</scope>
    <source>
        <strain evidence="7">DSM 22720</strain>
    </source>
</reference>
<dbReference type="CDD" id="cd17593">
    <property type="entry name" value="REC_CheC-like"/>
    <property type="match status" value="1"/>
</dbReference>
<dbReference type="Gene3D" id="3.40.1550.10">
    <property type="entry name" value="CheC-like"/>
    <property type="match status" value="1"/>
</dbReference>
<dbReference type="SMART" id="SM00448">
    <property type="entry name" value="REC"/>
    <property type="match status" value="1"/>
</dbReference>
<dbReference type="SUPFAM" id="SSF52172">
    <property type="entry name" value="CheY-like"/>
    <property type="match status" value="1"/>
</dbReference>
<proteinExistence type="predicted"/>
<dbReference type="OrthoDB" id="281471at2"/>
<dbReference type="GO" id="GO:0006935">
    <property type="term" value="P:chemotaxis"/>
    <property type="evidence" value="ECO:0007669"/>
    <property type="project" value="UniProtKB-KW"/>
</dbReference>
<dbReference type="PROSITE" id="PS50110">
    <property type="entry name" value="RESPONSE_REGULATORY"/>
    <property type="match status" value="1"/>
</dbReference>
<dbReference type="Gene3D" id="3.40.50.2300">
    <property type="match status" value="1"/>
</dbReference>
<feature type="modified residue" description="4-aspartylphosphate" evidence="3">
    <location>
        <position position="54"/>
    </location>
</feature>
<evidence type="ECO:0000256" key="3">
    <source>
        <dbReference type="PROSITE-ProRule" id="PRU00169"/>
    </source>
</evidence>
<organism evidence="6 7">
    <name type="scientific">Enterovibrio nigricans DSM 22720</name>
    <dbReference type="NCBI Taxonomy" id="1121868"/>
    <lineage>
        <taxon>Bacteria</taxon>
        <taxon>Pseudomonadati</taxon>
        <taxon>Pseudomonadota</taxon>
        <taxon>Gammaproteobacteria</taxon>
        <taxon>Vibrionales</taxon>
        <taxon>Vibrionaceae</taxon>
        <taxon>Enterovibrio</taxon>
    </lineage>
</organism>
<evidence type="ECO:0000313" key="7">
    <source>
        <dbReference type="Proteomes" id="UP000190162"/>
    </source>
</evidence>
<dbReference type="PANTHER" id="PTHR44591:SF24">
    <property type="entry name" value="PROTEIN-GLUTAMATE METHYLESTERASE_PROTEIN-GLUTAMINE GLUTAMINASE 1"/>
    <property type="match status" value="1"/>
</dbReference>
<dbReference type="InterPro" id="IPR011006">
    <property type="entry name" value="CheY-like_superfamily"/>
</dbReference>
<feature type="compositionally biased region" description="Low complexity" evidence="4">
    <location>
        <begin position="129"/>
        <end position="140"/>
    </location>
</feature>
<evidence type="ECO:0000256" key="4">
    <source>
        <dbReference type="SAM" id="MobiDB-lite"/>
    </source>
</evidence>